<evidence type="ECO:0000259" key="2">
    <source>
        <dbReference type="Pfam" id="PF05036"/>
    </source>
</evidence>
<evidence type="ECO:0000313" key="4">
    <source>
        <dbReference type="Proteomes" id="UP000000483"/>
    </source>
</evidence>
<reference evidence="4" key="2">
    <citation type="submission" date="2011-03" db="EMBL/GenBank/DDBJ databases">
        <title>The complete genome of Desulfobacca acetoxidans DSM 11109.</title>
        <authorList>
            <consortium name="US DOE Joint Genome Institute (JGI-PGF)"/>
            <person name="Lucas S."/>
            <person name="Copeland A."/>
            <person name="Lapidus A."/>
            <person name="Bruce D."/>
            <person name="Goodwin L."/>
            <person name="Pitluck S."/>
            <person name="Peters L."/>
            <person name="Kyrpides N."/>
            <person name="Mavromatis K."/>
            <person name="Ivanova N."/>
            <person name="Ovchinnikova G."/>
            <person name="Teshima H."/>
            <person name="Detter J.C."/>
            <person name="Han C."/>
            <person name="Land M."/>
            <person name="Hauser L."/>
            <person name="Markowitz V."/>
            <person name="Cheng J.-F."/>
            <person name="Hugenholtz P."/>
            <person name="Woyke T."/>
            <person name="Wu D."/>
            <person name="Spring S."/>
            <person name="Schueler E."/>
            <person name="Brambilla E."/>
            <person name="Klenk H.-P."/>
            <person name="Eisen J.A."/>
        </authorList>
    </citation>
    <scope>NUCLEOTIDE SEQUENCE [LARGE SCALE GENOMIC DNA]</scope>
    <source>
        <strain evidence="4">ATCC 700848 / DSM 11109 / ASRB2</strain>
    </source>
</reference>
<keyword evidence="1" id="KW-0472">Membrane</keyword>
<dbReference type="STRING" id="880072.Desac_0187"/>
<organism evidence="3 4">
    <name type="scientific">Desulfobacca acetoxidans (strain ATCC 700848 / DSM 11109 / ASRB2)</name>
    <dbReference type="NCBI Taxonomy" id="880072"/>
    <lineage>
        <taxon>Bacteria</taxon>
        <taxon>Pseudomonadati</taxon>
        <taxon>Thermodesulfobacteriota</taxon>
        <taxon>Desulfobaccia</taxon>
        <taxon>Desulfobaccales</taxon>
        <taxon>Desulfobaccaceae</taxon>
        <taxon>Desulfobacca</taxon>
    </lineage>
</organism>
<dbReference type="KEGG" id="dao:Desac_0187"/>
<dbReference type="Proteomes" id="UP000000483">
    <property type="component" value="Chromosome"/>
</dbReference>
<keyword evidence="1" id="KW-0812">Transmembrane</keyword>
<proteinExistence type="predicted"/>
<sequence>MSDATNRPDDAAQDKHSPHRDWWNLINKIASIVSIIFIPVLTISLNTIFQEREREVNKLLAMEKFFPYLKQDADQRQQQVAIYIMYNLGYKDIAVRIAALDASEASISSLEQIITIEGDKEIKEMALKMLNKLKAAPQEQIQKRAELALAKVQQSEPLKTGTAGIVIGADKTLDEARHEVKRAKIQGFGDVAIYRRQGMYRTVLRYPSREEAEKALPKIREIVRDSSYLVILDKWCPNAKETENGLVFECPSAD</sequence>
<evidence type="ECO:0000313" key="3">
    <source>
        <dbReference type="EMBL" id="AEB08083.1"/>
    </source>
</evidence>
<protein>
    <submittedName>
        <fullName evidence="3">Sporulation domain-containing protein</fullName>
    </submittedName>
</protein>
<feature type="transmembrane region" description="Helical" evidence="1">
    <location>
        <begin position="29"/>
        <end position="49"/>
    </location>
</feature>
<dbReference type="eggNOG" id="ENOG5033II6">
    <property type="taxonomic scope" value="Bacteria"/>
</dbReference>
<dbReference type="AlphaFoldDB" id="F2NC06"/>
<keyword evidence="4" id="KW-1185">Reference proteome</keyword>
<dbReference type="OrthoDB" id="7839314at2"/>
<name>F2NC06_DESAR</name>
<dbReference type="InterPro" id="IPR007730">
    <property type="entry name" value="SPOR-like_dom"/>
</dbReference>
<dbReference type="RefSeq" id="WP_013705196.1">
    <property type="nucleotide sequence ID" value="NC_015388.1"/>
</dbReference>
<dbReference type="GO" id="GO:0042834">
    <property type="term" value="F:peptidoglycan binding"/>
    <property type="evidence" value="ECO:0007669"/>
    <property type="project" value="InterPro"/>
</dbReference>
<feature type="domain" description="SPOR" evidence="2">
    <location>
        <begin position="161"/>
        <end position="220"/>
    </location>
</feature>
<reference evidence="3 4" key="1">
    <citation type="journal article" date="2011" name="Stand. Genomic Sci.">
        <title>Complete genome sequence of the acetate-degrading sulfate reducer Desulfobacca acetoxidans type strain (ASRB2).</title>
        <authorList>
            <person name="Goker M."/>
            <person name="Teshima H."/>
            <person name="Lapidus A."/>
            <person name="Nolan M."/>
            <person name="Lucas S."/>
            <person name="Hammon N."/>
            <person name="Deshpande S."/>
            <person name="Cheng J.F."/>
            <person name="Tapia R."/>
            <person name="Han C."/>
            <person name="Goodwin L."/>
            <person name="Pitluck S."/>
            <person name="Huntemann M."/>
            <person name="Liolios K."/>
            <person name="Ivanova N."/>
            <person name="Pagani I."/>
            <person name="Mavromatis K."/>
            <person name="Ovchinikova G."/>
            <person name="Pati A."/>
            <person name="Chen A."/>
            <person name="Palaniappan K."/>
            <person name="Land M."/>
            <person name="Hauser L."/>
            <person name="Brambilla E.M."/>
            <person name="Rohde M."/>
            <person name="Spring S."/>
            <person name="Detter J.C."/>
            <person name="Woyke T."/>
            <person name="Bristow J."/>
            <person name="Eisen J.A."/>
            <person name="Markowitz V."/>
            <person name="Hugenholtz P."/>
            <person name="Kyrpides N.C."/>
            <person name="Klenk H.P."/>
        </authorList>
    </citation>
    <scope>NUCLEOTIDE SEQUENCE [LARGE SCALE GENOMIC DNA]</scope>
    <source>
        <strain evidence="4">ATCC 700848 / DSM 11109 / ASRB2</strain>
    </source>
</reference>
<evidence type="ECO:0000256" key="1">
    <source>
        <dbReference type="SAM" id="Phobius"/>
    </source>
</evidence>
<gene>
    <name evidence="3" type="ordered locus">Desac_0187</name>
</gene>
<accession>F2NC06</accession>
<dbReference type="EMBL" id="CP002629">
    <property type="protein sequence ID" value="AEB08083.1"/>
    <property type="molecule type" value="Genomic_DNA"/>
</dbReference>
<dbReference type="HOGENOM" id="CLU_1092923_0_0_7"/>
<keyword evidence="1" id="KW-1133">Transmembrane helix</keyword>
<dbReference type="Pfam" id="PF05036">
    <property type="entry name" value="SPOR"/>
    <property type="match status" value="1"/>
</dbReference>